<reference evidence="2 3" key="1">
    <citation type="submission" date="2015-01" db="EMBL/GenBank/DDBJ databases">
        <title>Comparative genomics of the lactic acid bacteria isolated from the honey bee gut.</title>
        <authorList>
            <person name="Ellegaard K.M."/>
            <person name="Tamarit D."/>
            <person name="Javelind E."/>
            <person name="Olofsson T."/>
            <person name="Andersson S.G."/>
            <person name="Vasquez A."/>
        </authorList>
    </citation>
    <scope>NUCLEOTIDE SEQUENCE [LARGE SCALE GENOMIC DNA]</scope>
    <source>
        <strain evidence="2 3">Hma8</strain>
    </source>
</reference>
<dbReference type="HOGENOM" id="CLU_1967758_0_0_9"/>
<dbReference type="EMBL" id="JXLI01000010">
    <property type="protein sequence ID" value="KJY56664.1"/>
    <property type="molecule type" value="Genomic_DNA"/>
</dbReference>
<evidence type="ECO:0000313" key="2">
    <source>
        <dbReference type="EMBL" id="KJY56664.1"/>
    </source>
</evidence>
<dbReference type="STRING" id="1218507.JF74_10070"/>
<accession>A0A0F4LEH0</accession>
<keyword evidence="1" id="KW-0472">Membrane</keyword>
<proteinExistence type="predicted"/>
<keyword evidence="1" id="KW-1133">Transmembrane helix</keyword>
<dbReference type="RefSeq" id="WP_046324935.1">
    <property type="nucleotide sequence ID" value="NZ_JBHTMT010000001.1"/>
</dbReference>
<feature type="transmembrane region" description="Helical" evidence="1">
    <location>
        <begin position="12"/>
        <end position="32"/>
    </location>
</feature>
<dbReference type="PATRIC" id="fig|1218507.3.peg.1180"/>
<dbReference type="Proteomes" id="UP000033531">
    <property type="component" value="Unassembled WGS sequence"/>
</dbReference>
<name>A0A0F4LEH0_9LACO</name>
<sequence>MNISYEKDWRAIVPTLCWSWITAFILAIPKLIDIYTTDYYLDNQAGVVVYKHGLINKRQENIDLYRIKNISSRENIFSGGYIYVTYTDRTVKTLPYIRNANEVSIRLRNIANTKRVEQGVKPIEILK</sequence>
<comment type="caution">
    <text evidence="2">The sequence shown here is derived from an EMBL/GenBank/DDBJ whole genome shotgun (WGS) entry which is preliminary data.</text>
</comment>
<organism evidence="2 3">
    <name type="scientific">Lactobacillus melliventris</name>
    <dbReference type="NCBI Taxonomy" id="1218507"/>
    <lineage>
        <taxon>Bacteria</taxon>
        <taxon>Bacillati</taxon>
        <taxon>Bacillota</taxon>
        <taxon>Bacilli</taxon>
        <taxon>Lactobacillales</taxon>
        <taxon>Lactobacillaceae</taxon>
        <taxon>Lactobacillus</taxon>
    </lineage>
</organism>
<dbReference type="OrthoDB" id="9997498at2"/>
<keyword evidence="1" id="KW-0812">Transmembrane</keyword>
<evidence type="ECO:0000313" key="3">
    <source>
        <dbReference type="Proteomes" id="UP000033531"/>
    </source>
</evidence>
<evidence type="ECO:0000256" key="1">
    <source>
        <dbReference type="SAM" id="Phobius"/>
    </source>
</evidence>
<protein>
    <submittedName>
        <fullName evidence="2">Uncharacterized protein</fullName>
    </submittedName>
</protein>
<gene>
    <name evidence="2" type="ORF">JF74_10070</name>
</gene>
<dbReference type="AlphaFoldDB" id="A0A0F4LEH0"/>